<organism evidence="6 7">
    <name type="scientific">Erinaceus europaeus</name>
    <name type="common">Western European hedgehog</name>
    <dbReference type="NCBI Taxonomy" id="9365"/>
    <lineage>
        <taxon>Eukaryota</taxon>
        <taxon>Metazoa</taxon>
        <taxon>Chordata</taxon>
        <taxon>Craniata</taxon>
        <taxon>Vertebrata</taxon>
        <taxon>Euteleostomi</taxon>
        <taxon>Mammalia</taxon>
        <taxon>Eutheria</taxon>
        <taxon>Laurasiatheria</taxon>
        <taxon>Eulipotyphla</taxon>
        <taxon>Erinaceidae</taxon>
        <taxon>Erinaceinae</taxon>
        <taxon>Erinaceus</taxon>
    </lineage>
</organism>
<feature type="compositionally biased region" description="Basic and acidic residues" evidence="4">
    <location>
        <begin position="20"/>
        <end position="29"/>
    </location>
</feature>
<evidence type="ECO:0000256" key="3">
    <source>
        <dbReference type="ARBA" id="ARBA00023134"/>
    </source>
</evidence>
<name>A0A1S3AJF2_ERIEU</name>
<dbReference type="AlphaFoldDB" id="A0A1S3AJF2"/>
<dbReference type="SUPFAM" id="SSF52540">
    <property type="entry name" value="P-loop containing nucleoside triphosphate hydrolases"/>
    <property type="match status" value="1"/>
</dbReference>
<dbReference type="OrthoDB" id="8954335at2759"/>
<comment type="similarity">
    <text evidence="1">Belongs to the TRAFAC class TrmE-Era-EngA-EngB-Septin-like GTPase superfamily. AIG1/Toc34/Toc159-like paraseptin GTPase family. IAN subfamily.</text>
</comment>
<feature type="domain" description="AIG1-type G" evidence="5">
    <location>
        <begin position="46"/>
        <end position="250"/>
    </location>
</feature>
<dbReference type="eggNOG" id="ENOG502SN36">
    <property type="taxonomic scope" value="Eukaryota"/>
</dbReference>
<dbReference type="Pfam" id="PF04548">
    <property type="entry name" value="AIG1"/>
    <property type="match status" value="1"/>
</dbReference>
<evidence type="ECO:0000256" key="1">
    <source>
        <dbReference type="ARBA" id="ARBA00008535"/>
    </source>
</evidence>
<keyword evidence="6" id="KW-1185">Reference proteome</keyword>
<keyword evidence="3" id="KW-0342">GTP-binding</keyword>
<protein>
    <submittedName>
        <fullName evidence="7 8">GTPase IMAP family member 1</fullName>
    </submittedName>
</protein>
<dbReference type="CDD" id="cd01852">
    <property type="entry name" value="AIG1"/>
    <property type="match status" value="1"/>
</dbReference>
<feature type="region of interest" description="Disordered" evidence="4">
    <location>
        <begin position="13"/>
        <end position="42"/>
    </location>
</feature>
<dbReference type="InterPro" id="IPR027417">
    <property type="entry name" value="P-loop_NTPase"/>
</dbReference>
<evidence type="ECO:0000256" key="2">
    <source>
        <dbReference type="ARBA" id="ARBA00022741"/>
    </source>
</evidence>
<evidence type="ECO:0000313" key="6">
    <source>
        <dbReference type="Proteomes" id="UP001652624"/>
    </source>
</evidence>
<dbReference type="Gene3D" id="3.40.50.300">
    <property type="entry name" value="P-loop containing nucleotide triphosphate hydrolases"/>
    <property type="match status" value="1"/>
</dbReference>
<dbReference type="FunCoup" id="A0A1S3AJF2">
    <property type="interactions" value="100"/>
</dbReference>
<dbReference type="InterPro" id="IPR006703">
    <property type="entry name" value="G_AIG1"/>
</dbReference>
<dbReference type="RefSeq" id="XP_007535901.3">
    <property type="nucleotide sequence ID" value="XM_007535839.3"/>
</dbReference>
<evidence type="ECO:0000259" key="5">
    <source>
        <dbReference type="PROSITE" id="PS51720"/>
    </source>
</evidence>
<dbReference type="PANTHER" id="PTHR10903">
    <property type="entry name" value="GTPASE, IMAP FAMILY MEMBER-RELATED"/>
    <property type="match status" value="1"/>
</dbReference>
<reference evidence="7 8" key="1">
    <citation type="submission" date="2025-05" db="UniProtKB">
        <authorList>
            <consortium name="RefSeq"/>
        </authorList>
    </citation>
    <scope>IDENTIFICATION</scope>
</reference>
<evidence type="ECO:0000313" key="8">
    <source>
        <dbReference type="RefSeq" id="XP_060052789.1"/>
    </source>
</evidence>
<dbReference type="GO" id="GO:0005783">
    <property type="term" value="C:endoplasmic reticulum"/>
    <property type="evidence" value="ECO:0007669"/>
    <property type="project" value="TreeGrafter"/>
</dbReference>
<dbReference type="GeneID" id="103125070"/>
<dbReference type="InParanoid" id="A0A1S3AJF2"/>
<dbReference type="GO" id="GO:0005525">
    <property type="term" value="F:GTP binding"/>
    <property type="evidence" value="ECO:0007669"/>
    <property type="project" value="UniProtKB-KW"/>
</dbReference>
<accession>A0A1S3AJF2</accession>
<evidence type="ECO:0000256" key="4">
    <source>
        <dbReference type="SAM" id="MobiDB-lite"/>
    </source>
</evidence>
<dbReference type="InterPro" id="IPR045058">
    <property type="entry name" value="GIMA/IAN/Toc"/>
</dbReference>
<evidence type="ECO:0000313" key="7">
    <source>
        <dbReference type="RefSeq" id="XP_007535901.3"/>
    </source>
</evidence>
<gene>
    <name evidence="7 8" type="primary">LOC103125070</name>
</gene>
<dbReference type="PANTHER" id="PTHR10903:SF74">
    <property type="entry name" value="GTPASE IMAP FAMILY MEMBER 1"/>
    <property type="match status" value="1"/>
</dbReference>
<dbReference type="PROSITE" id="PS51720">
    <property type="entry name" value="G_AIG1"/>
    <property type="match status" value="1"/>
</dbReference>
<keyword evidence="2" id="KW-0547">Nucleotide-binding</keyword>
<sequence length="328" mass="35028">MDRWMDRWTNDNSVSGTFRRSMEDKKVAGDEESAYGSEDASLWPQGPPLRLILVGRTGAGKSATGNSLLGRPAFTSRLSPVPVTRTCGVASGSWAGRALDVLDTPDLLGPGAPRAEPGRTERARCYLLSAPGPHALLLVTQLGRFTAQDERAVRALQALFGPGALDRTVVVFTRAEDLGGGSLRDYVRGCDNRALRELVAACGGRVCGLDNRAPEPVRRAQVGELLAQVGAVLREHGGAPLSNAGYRLAGTLRDRAPPEERLRALADHLAAAMDPPWARRLPSALLRLWAEALGTRGRRGLAVLLGAALLLYLLLRARQPAALEGDAQ</sequence>
<dbReference type="Proteomes" id="UP001652624">
    <property type="component" value="Chromosome 8"/>
</dbReference>
<dbReference type="RefSeq" id="XP_060052789.1">
    <property type="nucleotide sequence ID" value="XM_060196806.1"/>
</dbReference>
<proteinExistence type="inferred from homology"/>